<feature type="domain" description="Nudix hydrolase" evidence="1">
    <location>
        <begin position="137"/>
        <end position="284"/>
    </location>
</feature>
<dbReference type="FunFam" id="3.90.79.10:FF:000019">
    <property type="entry name" value="Thiamin pyrophosphokinase, putative"/>
    <property type="match status" value="1"/>
</dbReference>
<dbReference type="Pfam" id="PF15916">
    <property type="entry name" value="DUF4743"/>
    <property type="match status" value="1"/>
</dbReference>
<dbReference type="Proteomes" id="UP000224634">
    <property type="component" value="Unassembled WGS sequence"/>
</dbReference>
<dbReference type="SUPFAM" id="SSF55811">
    <property type="entry name" value="Nudix"/>
    <property type="match status" value="1"/>
</dbReference>
<evidence type="ECO:0000313" key="3">
    <source>
        <dbReference type="Proteomes" id="UP000224634"/>
    </source>
</evidence>
<organism evidence="2 3">
    <name type="scientific">Polytolypa hystricis (strain UAMH7299)</name>
    <dbReference type="NCBI Taxonomy" id="1447883"/>
    <lineage>
        <taxon>Eukaryota</taxon>
        <taxon>Fungi</taxon>
        <taxon>Dikarya</taxon>
        <taxon>Ascomycota</taxon>
        <taxon>Pezizomycotina</taxon>
        <taxon>Eurotiomycetes</taxon>
        <taxon>Eurotiomycetidae</taxon>
        <taxon>Onygenales</taxon>
        <taxon>Onygenales incertae sedis</taxon>
        <taxon>Polytolypa</taxon>
    </lineage>
</organism>
<evidence type="ECO:0000313" key="2">
    <source>
        <dbReference type="EMBL" id="PGH19562.1"/>
    </source>
</evidence>
<proteinExistence type="predicted"/>
<dbReference type="CDD" id="cd03676">
    <property type="entry name" value="NUDIX_Tnr3_like"/>
    <property type="match status" value="1"/>
</dbReference>
<dbReference type="PANTHER" id="PTHR13622">
    <property type="entry name" value="THIAMIN PYROPHOSPHOKINASE"/>
    <property type="match status" value="1"/>
</dbReference>
<dbReference type="GO" id="GO:0044715">
    <property type="term" value="F:8-oxo-dGDP phosphatase activity"/>
    <property type="evidence" value="ECO:0007669"/>
    <property type="project" value="UniProtKB-ARBA"/>
</dbReference>
<name>A0A2B7YFA4_POLH7</name>
<keyword evidence="3" id="KW-1185">Reference proteome</keyword>
<evidence type="ECO:0000259" key="1">
    <source>
        <dbReference type="PROSITE" id="PS51462"/>
    </source>
</evidence>
<dbReference type="Gene3D" id="3.90.79.10">
    <property type="entry name" value="Nucleoside Triphosphate Pyrophosphohydrolase"/>
    <property type="match status" value="1"/>
</dbReference>
<accession>A0A2B7YFA4</accession>
<dbReference type="InterPro" id="IPR031804">
    <property type="entry name" value="DUF4743"/>
</dbReference>
<dbReference type="STRING" id="1447883.A0A2B7YFA4"/>
<protein>
    <recommendedName>
        <fullName evidence="1">Nudix hydrolase domain-containing protein</fullName>
    </recommendedName>
</protein>
<dbReference type="PROSITE" id="PS51462">
    <property type="entry name" value="NUDIX"/>
    <property type="match status" value="1"/>
</dbReference>
<sequence>MSKSYLDLINECDKFPYPQDDPAYYQQCIAKYHKFKISGCNAVLGYIPNKVVTKFPWPQECWSIDKAAQIVTLVTPPDATTATRSELLAHSLSIARKADVFDILRGWRDELYPIYGPGKELLASIERSGSALFGVVTYGVHMTAYVKDAKHGLQIWVPRRSRTKQTWPGMLDNTVAGGTSTGEVPFECLVREAMEEASLPEDVVRRHAKTVGCLTYVYVRDARAGGETGLLQPECEYIYDLELNPTVIPKPCDTEVEDFRLWTLDDVKVAMAKGEFKPNCAIVLIDFFVRHGIITPENEKDYLEIQARMHRRLELPTK</sequence>
<reference evidence="2 3" key="1">
    <citation type="submission" date="2017-10" db="EMBL/GenBank/DDBJ databases">
        <title>Comparative genomics in systemic dimorphic fungi from Ajellomycetaceae.</title>
        <authorList>
            <person name="Munoz J.F."/>
            <person name="Mcewen J.G."/>
            <person name="Clay O.K."/>
            <person name="Cuomo C.A."/>
        </authorList>
    </citation>
    <scope>NUCLEOTIDE SEQUENCE [LARGE SCALE GENOMIC DNA]</scope>
    <source>
        <strain evidence="2 3">UAMH7299</strain>
    </source>
</reference>
<dbReference type="EMBL" id="PDNA01000046">
    <property type="protein sequence ID" value="PGH19562.1"/>
    <property type="molecule type" value="Genomic_DNA"/>
</dbReference>
<dbReference type="InterPro" id="IPR000086">
    <property type="entry name" value="NUDIX_hydrolase_dom"/>
</dbReference>
<dbReference type="InterPro" id="IPR015797">
    <property type="entry name" value="NUDIX_hydrolase-like_dom_sf"/>
</dbReference>
<comment type="caution">
    <text evidence="2">The sequence shown here is derived from an EMBL/GenBank/DDBJ whole genome shotgun (WGS) entry which is preliminary data.</text>
</comment>
<dbReference type="AlphaFoldDB" id="A0A2B7YFA4"/>
<gene>
    <name evidence="2" type="ORF">AJ80_03898</name>
</gene>
<dbReference type="PANTHER" id="PTHR13622:SF8">
    <property type="entry name" value="THIAMIN PYROPHOSPHOKINASE 1"/>
    <property type="match status" value="1"/>
</dbReference>
<dbReference type="Pfam" id="PF00293">
    <property type="entry name" value="NUDIX"/>
    <property type="match status" value="1"/>
</dbReference>
<dbReference type="OrthoDB" id="10261522at2759"/>